<dbReference type="AlphaFoldDB" id="A0A9W9RL37"/>
<proteinExistence type="predicted"/>
<keyword evidence="2" id="KW-1185">Reference proteome</keyword>
<reference evidence="1" key="2">
    <citation type="journal article" date="2023" name="IMA Fungus">
        <title>Comparative genomic study of the Penicillium genus elucidates a diverse pangenome and 15 lateral gene transfer events.</title>
        <authorList>
            <person name="Petersen C."/>
            <person name="Sorensen T."/>
            <person name="Nielsen M.R."/>
            <person name="Sondergaard T.E."/>
            <person name="Sorensen J.L."/>
            <person name="Fitzpatrick D.A."/>
            <person name="Frisvad J.C."/>
            <person name="Nielsen K.L."/>
        </authorList>
    </citation>
    <scope>NUCLEOTIDE SEQUENCE</scope>
    <source>
        <strain evidence="1">IBT 35675</strain>
    </source>
</reference>
<dbReference type="Proteomes" id="UP001148299">
    <property type="component" value="Unassembled WGS sequence"/>
</dbReference>
<gene>
    <name evidence="1" type="ORF">N7541_002830</name>
</gene>
<organism evidence="1 2">
    <name type="scientific">Penicillium brevicompactum</name>
    <dbReference type="NCBI Taxonomy" id="5074"/>
    <lineage>
        <taxon>Eukaryota</taxon>
        <taxon>Fungi</taxon>
        <taxon>Dikarya</taxon>
        <taxon>Ascomycota</taxon>
        <taxon>Pezizomycotina</taxon>
        <taxon>Eurotiomycetes</taxon>
        <taxon>Eurotiomycetidae</taxon>
        <taxon>Eurotiales</taxon>
        <taxon>Aspergillaceae</taxon>
        <taxon>Penicillium</taxon>
    </lineage>
</organism>
<name>A0A9W9RL37_PENBR</name>
<dbReference type="EMBL" id="JAPZBR010000002">
    <property type="protein sequence ID" value="KAJ5361986.1"/>
    <property type="molecule type" value="Genomic_DNA"/>
</dbReference>
<accession>A0A9W9RL37</accession>
<dbReference type="InterPro" id="IPR022085">
    <property type="entry name" value="OpdG"/>
</dbReference>
<reference evidence="1" key="1">
    <citation type="submission" date="2022-12" db="EMBL/GenBank/DDBJ databases">
        <authorList>
            <person name="Petersen C."/>
        </authorList>
    </citation>
    <scope>NUCLEOTIDE SEQUENCE</scope>
    <source>
        <strain evidence="1">IBT 35675</strain>
    </source>
</reference>
<evidence type="ECO:0000313" key="2">
    <source>
        <dbReference type="Proteomes" id="UP001148299"/>
    </source>
</evidence>
<dbReference type="Pfam" id="PF12311">
    <property type="entry name" value="DUF3632"/>
    <property type="match status" value="1"/>
</dbReference>
<sequence length="328" mass="37529">MSFNDVPVFEPHLFEEDDNAKELVCKNIINKLITQQITPSQAAEAVDEWVVRDSTTKYDKFRKRDPPFTLNPGGNAFDDGPNTCGLVDMVIRIVAHICSAYPPGHIVQDSLVEFFQALKALPRHDAPDVTYKHDLTEDCGNDECGSDKCGTDDLTFEGKVTLWAFGTKSYSWRNWDFFNEAEDIAYPFSDVEVLGSEKQLRWRNLQSFISRLTALELLDCSCACALPYLLPNHVSYPNLEVHKMGGPRRITGDLVAAKYWLETDKIRKFVFRQCKKNLDSGPGCHTYWNMSTWNQLKSQLSFISSSERFEQQIRDLAQSLREKMESEE</sequence>
<protein>
    <submittedName>
        <fullName evidence="1">Uncharacterized protein</fullName>
    </submittedName>
</protein>
<comment type="caution">
    <text evidence="1">The sequence shown here is derived from an EMBL/GenBank/DDBJ whole genome shotgun (WGS) entry which is preliminary data.</text>
</comment>
<evidence type="ECO:0000313" key="1">
    <source>
        <dbReference type="EMBL" id="KAJ5361986.1"/>
    </source>
</evidence>